<dbReference type="Proteomes" id="UP000008803">
    <property type="component" value="Chromosome"/>
</dbReference>
<name>D4JUV2_9FIRM</name>
<dbReference type="BioCyc" id="ESIR657319:G136K-1520-MONOMER"/>
<organism evidence="1 2">
    <name type="scientific">[Eubacterium] siraeum 70/3</name>
    <dbReference type="NCBI Taxonomy" id="657319"/>
    <lineage>
        <taxon>Bacteria</taxon>
        <taxon>Bacillati</taxon>
        <taxon>Bacillota</taxon>
        <taxon>Clostridia</taxon>
        <taxon>Eubacteriales</taxon>
        <taxon>Oscillospiraceae</taxon>
        <taxon>Oscillospiraceae incertae sedis</taxon>
    </lineage>
</organism>
<dbReference type="EMBL" id="FP929044">
    <property type="protein sequence ID" value="CBK96871.1"/>
    <property type="molecule type" value="Genomic_DNA"/>
</dbReference>
<dbReference type="KEGG" id="esu:EUS_17940"/>
<evidence type="ECO:0000313" key="1">
    <source>
        <dbReference type="EMBL" id="CBK96871.1"/>
    </source>
</evidence>
<dbReference type="AlphaFoldDB" id="D4JUV2"/>
<evidence type="ECO:0000313" key="2">
    <source>
        <dbReference type="Proteomes" id="UP000008803"/>
    </source>
</evidence>
<dbReference type="HOGENOM" id="CLU_3152986_0_0_9"/>
<reference evidence="1 2" key="2">
    <citation type="submission" date="2010-03" db="EMBL/GenBank/DDBJ databases">
        <authorList>
            <person name="Pajon A."/>
        </authorList>
    </citation>
    <scope>NUCLEOTIDE SEQUENCE [LARGE SCALE GENOMIC DNA]</scope>
    <source>
        <strain evidence="1 2">70/3</strain>
    </source>
</reference>
<protein>
    <submittedName>
        <fullName evidence="1">Uncharacterized protein</fullName>
    </submittedName>
</protein>
<reference evidence="1 2" key="1">
    <citation type="submission" date="2010-03" db="EMBL/GenBank/DDBJ databases">
        <title>The genome sequence of Eubacterium siraeum 70/3.</title>
        <authorList>
            <consortium name="metaHIT consortium -- http://www.metahit.eu/"/>
            <person name="Pajon A."/>
            <person name="Turner K."/>
            <person name="Parkhill J."/>
            <person name="Duncan S."/>
            <person name="Flint H."/>
        </authorList>
    </citation>
    <scope>NUCLEOTIDE SEQUENCE [LARGE SCALE GENOMIC DNA]</scope>
    <source>
        <strain evidence="1 2">70/3</strain>
    </source>
</reference>
<gene>
    <name evidence="1" type="ORF">EUS_17940</name>
</gene>
<accession>D4JUV2</accession>
<sequence length="48" mass="5646">MMNSFLISLSKLLISTDKLLLLLKKKKRKLNEKLSRSIASFKMKALHW</sequence>
<proteinExistence type="predicted"/>